<comment type="caution">
    <text evidence="1">The sequence shown here is derived from an EMBL/GenBank/DDBJ whole genome shotgun (WGS) entry which is preliminary data.</text>
</comment>
<protein>
    <submittedName>
        <fullName evidence="1">Uncharacterized protein</fullName>
    </submittedName>
</protein>
<dbReference type="AlphaFoldDB" id="A0A5B0R842"/>
<proteinExistence type="predicted"/>
<reference evidence="1 2" key="1">
    <citation type="submission" date="2019-05" db="EMBL/GenBank/DDBJ databases">
        <title>Emergence of the Ug99 lineage of the wheat stem rust pathogen through somatic hybridization.</title>
        <authorList>
            <person name="Li F."/>
            <person name="Upadhyaya N.M."/>
            <person name="Sperschneider J."/>
            <person name="Matny O."/>
            <person name="Nguyen-Phuc H."/>
            <person name="Mago R."/>
            <person name="Raley C."/>
            <person name="Miller M.E."/>
            <person name="Silverstein K.A.T."/>
            <person name="Henningsen E."/>
            <person name="Hirsch C.D."/>
            <person name="Visser B."/>
            <person name="Pretorius Z.A."/>
            <person name="Steffenson B.J."/>
            <person name="Schwessinger B."/>
            <person name="Dodds P.N."/>
            <person name="Figueroa M."/>
        </authorList>
    </citation>
    <scope>NUCLEOTIDE SEQUENCE [LARGE SCALE GENOMIC DNA]</scope>
    <source>
        <strain evidence="1 2">Ug99</strain>
    </source>
</reference>
<organism evidence="1 2">
    <name type="scientific">Puccinia graminis f. sp. tritici</name>
    <dbReference type="NCBI Taxonomy" id="56615"/>
    <lineage>
        <taxon>Eukaryota</taxon>
        <taxon>Fungi</taxon>
        <taxon>Dikarya</taxon>
        <taxon>Basidiomycota</taxon>
        <taxon>Pucciniomycotina</taxon>
        <taxon>Pucciniomycetes</taxon>
        <taxon>Pucciniales</taxon>
        <taxon>Pucciniaceae</taxon>
        <taxon>Puccinia</taxon>
    </lineage>
</organism>
<sequence>MDKNLTIDDMTEKLKQLDELETNLLPSTKELIDQLLVALDIKGSSNYSQPDLDLTLEILSKLDKNLKRTVHIFGLLPCSRITFTGCTP</sequence>
<dbReference type="EMBL" id="VDEP01000237">
    <property type="protein sequence ID" value="KAA1121672.1"/>
    <property type="molecule type" value="Genomic_DNA"/>
</dbReference>
<name>A0A5B0R842_PUCGR</name>
<gene>
    <name evidence="1" type="ORF">PGTUg99_015194</name>
</gene>
<evidence type="ECO:0000313" key="2">
    <source>
        <dbReference type="Proteomes" id="UP000325313"/>
    </source>
</evidence>
<dbReference type="Proteomes" id="UP000325313">
    <property type="component" value="Unassembled WGS sequence"/>
</dbReference>
<accession>A0A5B0R842</accession>
<evidence type="ECO:0000313" key="1">
    <source>
        <dbReference type="EMBL" id="KAA1121672.1"/>
    </source>
</evidence>